<feature type="region of interest" description="Disordered" evidence="3">
    <location>
        <begin position="408"/>
        <end position="549"/>
    </location>
</feature>
<evidence type="ECO:0000256" key="3">
    <source>
        <dbReference type="SAM" id="MobiDB-lite"/>
    </source>
</evidence>
<keyword evidence="6" id="KW-0808">Transferase</keyword>
<feature type="region of interest" description="Disordered" evidence="3">
    <location>
        <begin position="109"/>
        <end position="144"/>
    </location>
</feature>
<evidence type="ECO:0000259" key="4">
    <source>
        <dbReference type="PROSITE" id="PS50002"/>
    </source>
</evidence>
<sequence length="607" mass="66361">MKKDPLSSKAPEKPLHEVSSGNALLSSETILRTNKRGERRRRRCQVAFSYLPQNDDELELKVGDIIEVVGEVEEGWWEGVLNGKTGMFPSNFIKELSGESDDLGISQDEQLSKSSLRETTGSESDGGDSSSTKSEGTNGTVATAAIQPKKVKGVGFGDIFKDKPIKLRPRSIEVENDFLPVEKTIGKKLPPTTATPDSSKTEMDSRTKSKDYCKVIFPYEAQNDDELTIKEGDIVTLINKDCIDVGWWEGELNGRRGVFPDNFVKLLPPDFEKEGNRPKKPPPPSAPVIKQGAGTTERKHEIKKIPPERPETLPNRTEEKERPEREPKLDLQKPSVPAIPPKKPRPPKTNSLSRPGALPPRRPERPVGPMTHTRGDGPKIDLVGTSISGILDKDLSDRSNDIDLEGFDSVVSSTEKLSHPTTSRPKATGRRPPSQSLTSSSLSSPDIFDSPSPEEEREEHVSLAHRGVDASKKTSKTVTISQVSDNKASLPPKPGTMAAGGGGGAAPLSSVAPSPLSSSLGTAGHRANSPSLFGTEGKPKMEPVASSQAAVEELRTQVRELRSIIESMKDQQKREFKQLLSELDEEKKIRLRLQMEVNDIKKALQSK</sequence>
<dbReference type="InterPro" id="IPR001452">
    <property type="entry name" value="SH3_domain"/>
</dbReference>
<evidence type="ECO:0000256" key="2">
    <source>
        <dbReference type="PROSITE-ProRule" id="PRU00192"/>
    </source>
</evidence>
<feature type="compositionally biased region" description="Basic and acidic residues" evidence="3">
    <location>
        <begin position="458"/>
        <end position="472"/>
    </location>
</feature>
<dbReference type="RefSeq" id="XP_070459585.1">
    <property type="nucleotide sequence ID" value="XM_070603484.1"/>
</dbReference>
<keyword evidence="1 2" id="KW-0728">SH3 domain</keyword>
<dbReference type="PANTHER" id="PTHR14167">
    <property type="entry name" value="SH3 DOMAIN-CONTAINING"/>
    <property type="match status" value="1"/>
</dbReference>
<dbReference type="PANTHER" id="PTHR14167:SF6">
    <property type="entry name" value="SH3 DOMAIN-CONTAINING KINASE-BINDING PROTEIN 1"/>
    <property type="match status" value="1"/>
</dbReference>
<dbReference type="Gene3D" id="2.30.30.40">
    <property type="entry name" value="SH3 Domains"/>
    <property type="match status" value="2"/>
</dbReference>
<dbReference type="CDD" id="cd12057">
    <property type="entry name" value="SH3_CIN85_3"/>
    <property type="match status" value="1"/>
</dbReference>
<feature type="region of interest" description="Disordered" evidence="3">
    <location>
        <begin position="186"/>
        <end position="206"/>
    </location>
</feature>
<dbReference type="SUPFAM" id="SSF50044">
    <property type="entry name" value="SH3-domain"/>
    <property type="match status" value="2"/>
</dbReference>
<keyword evidence="6" id="KW-0418">Kinase</keyword>
<dbReference type="InterPro" id="IPR050384">
    <property type="entry name" value="Endophilin_SH3RF"/>
</dbReference>
<feature type="region of interest" description="Disordered" evidence="3">
    <location>
        <begin position="269"/>
        <end position="384"/>
    </location>
</feature>
<dbReference type="GeneID" id="103565537"/>
<dbReference type="CDD" id="cd12055">
    <property type="entry name" value="SH3_CIN85_2"/>
    <property type="match status" value="1"/>
</dbReference>
<feature type="compositionally biased region" description="Low complexity" evidence="3">
    <location>
        <begin position="506"/>
        <end position="521"/>
    </location>
</feature>
<feature type="compositionally biased region" description="Basic and acidic residues" evidence="3">
    <location>
        <begin position="1"/>
        <end position="16"/>
    </location>
</feature>
<feature type="domain" description="SH3" evidence="4">
    <location>
        <begin position="208"/>
        <end position="269"/>
    </location>
</feature>
<dbReference type="PRINTS" id="PR00452">
    <property type="entry name" value="SH3DOMAIN"/>
</dbReference>
<protein>
    <submittedName>
        <fullName evidence="6">SH3 domain-containing kinase-binding protein 1 isoform X8</fullName>
    </submittedName>
</protein>
<feature type="region of interest" description="Disordered" evidence="3">
    <location>
        <begin position="1"/>
        <end position="22"/>
    </location>
</feature>
<dbReference type="Pfam" id="PF14604">
    <property type="entry name" value="SH3_9"/>
    <property type="match status" value="2"/>
</dbReference>
<evidence type="ECO:0000313" key="6">
    <source>
        <dbReference type="RefSeq" id="XP_070459585.1"/>
    </source>
</evidence>
<reference evidence="6" key="1">
    <citation type="submission" date="2025-08" db="UniProtKB">
        <authorList>
            <consortium name="RefSeq"/>
        </authorList>
    </citation>
    <scope>IDENTIFICATION</scope>
    <source>
        <tissue evidence="6">Blood</tissue>
    </source>
</reference>
<dbReference type="InterPro" id="IPR036028">
    <property type="entry name" value="SH3-like_dom_sf"/>
</dbReference>
<dbReference type="Proteomes" id="UP001652662">
    <property type="component" value="Chromosome X"/>
</dbReference>
<feature type="compositionally biased region" description="Basic and acidic residues" evidence="3">
    <location>
        <begin position="296"/>
        <end position="331"/>
    </location>
</feature>
<dbReference type="InterPro" id="IPR035771">
    <property type="entry name" value="CIN85_SH3_2"/>
</dbReference>
<gene>
    <name evidence="6" type="primary">SH3KBP1</name>
</gene>
<keyword evidence="5" id="KW-1185">Reference proteome</keyword>
<feature type="compositionally biased region" description="Low complexity" evidence="3">
    <location>
        <begin position="118"/>
        <end position="137"/>
    </location>
</feature>
<feature type="domain" description="SH3" evidence="4">
    <location>
        <begin position="39"/>
        <end position="98"/>
    </location>
</feature>
<dbReference type="SMART" id="SM00326">
    <property type="entry name" value="SH3"/>
    <property type="match status" value="2"/>
</dbReference>
<feature type="compositionally biased region" description="Low complexity" evidence="3">
    <location>
        <begin position="432"/>
        <end position="451"/>
    </location>
</feature>
<evidence type="ECO:0000256" key="1">
    <source>
        <dbReference type="ARBA" id="ARBA00022443"/>
    </source>
</evidence>
<feature type="compositionally biased region" description="Polar residues" evidence="3">
    <location>
        <begin position="476"/>
        <end position="487"/>
    </location>
</feature>
<dbReference type="GO" id="GO:0016301">
    <property type="term" value="F:kinase activity"/>
    <property type="evidence" value="ECO:0007669"/>
    <property type="project" value="UniProtKB-KW"/>
</dbReference>
<dbReference type="InterPro" id="IPR035772">
    <property type="entry name" value="CIN85_SH3_3"/>
</dbReference>
<name>A0ABM4N3Q8_EQUPR</name>
<organism evidence="5 6">
    <name type="scientific">Equus przewalskii</name>
    <name type="common">Przewalski's horse</name>
    <name type="synonym">Equus caballus przewalskii</name>
    <dbReference type="NCBI Taxonomy" id="9798"/>
    <lineage>
        <taxon>Eukaryota</taxon>
        <taxon>Metazoa</taxon>
        <taxon>Chordata</taxon>
        <taxon>Craniata</taxon>
        <taxon>Vertebrata</taxon>
        <taxon>Euteleostomi</taxon>
        <taxon>Mammalia</taxon>
        <taxon>Eutheria</taxon>
        <taxon>Laurasiatheria</taxon>
        <taxon>Perissodactyla</taxon>
        <taxon>Equidae</taxon>
        <taxon>Equus</taxon>
    </lineage>
</organism>
<proteinExistence type="predicted"/>
<dbReference type="PRINTS" id="PR01887">
    <property type="entry name" value="SPECTRNALPHA"/>
</dbReference>
<feature type="compositionally biased region" description="Polar residues" evidence="3">
    <location>
        <begin position="410"/>
        <end position="425"/>
    </location>
</feature>
<accession>A0ABM4N3Q8</accession>
<dbReference type="PROSITE" id="PS50002">
    <property type="entry name" value="SH3"/>
    <property type="match status" value="2"/>
</dbReference>
<evidence type="ECO:0000313" key="5">
    <source>
        <dbReference type="Proteomes" id="UP001652662"/>
    </source>
</evidence>